<gene>
    <name evidence="3" type="ORF">HDF15_002128</name>
</gene>
<dbReference type="Proteomes" id="UP000584867">
    <property type="component" value="Unassembled WGS sequence"/>
</dbReference>
<evidence type="ECO:0008006" key="5">
    <source>
        <dbReference type="Google" id="ProtNLM"/>
    </source>
</evidence>
<dbReference type="PROSITE" id="PS51257">
    <property type="entry name" value="PROKAR_LIPOPROTEIN"/>
    <property type="match status" value="1"/>
</dbReference>
<feature type="region of interest" description="Disordered" evidence="1">
    <location>
        <begin position="297"/>
        <end position="333"/>
    </location>
</feature>
<feature type="signal peptide" evidence="2">
    <location>
        <begin position="1"/>
        <end position="20"/>
    </location>
</feature>
<proteinExistence type="predicted"/>
<evidence type="ECO:0000313" key="3">
    <source>
        <dbReference type="EMBL" id="MBB5063783.1"/>
    </source>
</evidence>
<sequence length="333" mass="36293">MTRNLVLSATMLLTGCFATAQQPAATPESVPAQTQVTPDAQEKPLPDVRELLLAVEKNQKTIEAQQKDYTYHVHQEEQDLDGKGNVKKMSVTDAESLTISGVRVNRIVARNGKPLTDDEKKKEDEHLNKEVAKAHARQEKAQDKGKDTDSRGDETISASRILELGSFTHPRREMLDGRPTIIVDYAGDPKAKTHNASEGVIRDLVGTVWIDEADETMVRGEGHFLNDFKIGGGLIADVHKGAGFSFRAQKVNGEVWLPAQLDGQGNIRVLLFAGINGRIHLVTSDYRKFRATSRILGSNGVIGPDGQPAPDQSAPTSTPDQSAPPKPDETPKP</sequence>
<protein>
    <recommendedName>
        <fullName evidence="5">Lipoprotein</fullName>
    </recommendedName>
</protein>
<dbReference type="EMBL" id="JACHIO010000007">
    <property type="protein sequence ID" value="MBB5063783.1"/>
    <property type="molecule type" value="Genomic_DNA"/>
</dbReference>
<comment type="caution">
    <text evidence="3">The sequence shown here is derived from an EMBL/GenBank/DDBJ whole genome shotgun (WGS) entry which is preliminary data.</text>
</comment>
<evidence type="ECO:0000256" key="1">
    <source>
        <dbReference type="SAM" id="MobiDB-lite"/>
    </source>
</evidence>
<evidence type="ECO:0000256" key="2">
    <source>
        <dbReference type="SAM" id="SignalP"/>
    </source>
</evidence>
<reference evidence="3 4" key="1">
    <citation type="submission" date="2020-08" db="EMBL/GenBank/DDBJ databases">
        <title>Genomic Encyclopedia of Type Strains, Phase IV (KMG-V): Genome sequencing to study the core and pangenomes of soil and plant-associated prokaryotes.</title>
        <authorList>
            <person name="Whitman W."/>
        </authorList>
    </citation>
    <scope>NUCLEOTIDE SEQUENCE [LARGE SCALE GENOMIC DNA]</scope>
    <source>
        <strain evidence="3 4">X5P3</strain>
    </source>
</reference>
<accession>A0A7W8E8T5</accession>
<feature type="chain" id="PRO_5031290005" description="Lipoprotein" evidence="2">
    <location>
        <begin position="21"/>
        <end position="333"/>
    </location>
</feature>
<keyword evidence="2" id="KW-0732">Signal</keyword>
<dbReference type="RefSeq" id="WP_184255184.1">
    <property type="nucleotide sequence ID" value="NZ_JACHIO010000007.1"/>
</dbReference>
<feature type="compositionally biased region" description="Basic and acidic residues" evidence="1">
    <location>
        <begin position="115"/>
        <end position="154"/>
    </location>
</feature>
<name>A0A7W8E8T5_9BACT</name>
<organism evidence="3 4">
    <name type="scientific">Granulicella mallensis</name>
    <dbReference type="NCBI Taxonomy" id="940614"/>
    <lineage>
        <taxon>Bacteria</taxon>
        <taxon>Pseudomonadati</taxon>
        <taxon>Acidobacteriota</taxon>
        <taxon>Terriglobia</taxon>
        <taxon>Terriglobales</taxon>
        <taxon>Acidobacteriaceae</taxon>
        <taxon>Granulicella</taxon>
    </lineage>
</organism>
<dbReference type="AlphaFoldDB" id="A0A7W8E8T5"/>
<evidence type="ECO:0000313" key="4">
    <source>
        <dbReference type="Proteomes" id="UP000584867"/>
    </source>
</evidence>
<feature type="region of interest" description="Disordered" evidence="1">
    <location>
        <begin position="24"/>
        <end position="43"/>
    </location>
</feature>
<feature type="region of interest" description="Disordered" evidence="1">
    <location>
        <begin position="110"/>
        <end position="155"/>
    </location>
</feature>